<dbReference type="EMBL" id="CAICTM010001036">
    <property type="protein sequence ID" value="CAB9519706.1"/>
    <property type="molecule type" value="Genomic_DNA"/>
</dbReference>
<evidence type="ECO:0000313" key="3">
    <source>
        <dbReference type="Proteomes" id="UP001153069"/>
    </source>
</evidence>
<evidence type="ECO:0000256" key="1">
    <source>
        <dbReference type="SAM" id="MobiDB-lite"/>
    </source>
</evidence>
<gene>
    <name evidence="2" type="ORF">SEMRO_1038_G234320.1</name>
</gene>
<feature type="region of interest" description="Disordered" evidence="1">
    <location>
        <begin position="290"/>
        <end position="324"/>
    </location>
</feature>
<dbReference type="Proteomes" id="UP001153069">
    <property type="component" value="Unassembled WGS sequence"/>
</dbReference>
<feature type="region of interest" description="Disordered" evidence="1">
    <location>
        <begin position="1"/>
        <end position="86"/>
    </location>
</feature>
<feature type="compositionally biased region" description="Low complexity" evidence="1">
    <location>
        <begin position="60"/>
        <end position="80"/>
    </location>
</feature>
<comment type="caution">
    <text evidence="2">The sequence shown here is derived from an EMBL/GenBank/DDBJ whole genome shotgun (WGS) entry which is preliminary data.</text>
</comment>
<keyword evidence="3" id="KW-1185">Reference proteome</keyword>
<sequence>MNSSSAVSAVIGSRSLPPLHDHSKNKNKNNGQCRQSQHKPTVELPSDESDDGASGPDAFTASTCSSTSTSTSSTKSMKSSRAQAQRRGLQIRSNYLTTLGISSSIQTSNPNISLIGTSVTINRDSKRLPRRAHTNDTISTQQVRCRHTSSWSSQDDDYDYDCHSSTSVTTDTTTSSFSSSGSSALSRTTQDPPLSCLKPPTSCHRTVSKRVTFTNAKDQVHDIPSRDSMSSRTRQRLWITSDQMKRNYSRNVAEFKTENYDYRQCLEEEAFVRTERGILIHPVHVLASHPRRRQTQSVPTWSNRSKTRPTSHKNLHAGTSSNAMLGGAPNNLKLHFCRVMSAQQRW</sequence>
<dbReference type="AlphaFoldDB" id="A0A9N8EI62"/>
<evidence type="ECO:0000313" key="2">
    <source>
        <dbReference type="EMBL" id="CAB9519706.1"/>
    </source>
</evidence>
<feature type="region of interest" description="Disordered" evidence="1">
    <location>
        <begin position="131"/>
        <end position="202"/>
    </location>
</feature>
<feature type="compositionally biased region" description="Low complexity" evidence="1">
    <location>
        <begin position="163"/>
        <end position="189"/>
    </location>
</feature>
<name>A0A9N8EI62_9STRA</name>
<feature type="compositionally biased region" description="Polar residues" evidence="1">
    <location>
        <begin position="295"/>
        <end position="304"/>
    </location>
</feature>
<organism evidence="2 3">
    <name type="scientific">Seminavis robusta</name>
    <dbReference type="NCBI Taxonomy" id="568900"/>
    <lineage>
        <taxon>Eukaryota</taxon>
        <taxon>Sar</taxon>
        <taxon>Stramenopiles</taxon>
        <taxon>Ochrophyta</taxon>
        <taxon>Bacillariophyta</taxon>
        <taxon>Bacillariophyceae</taxon>
        <taxon>Bacillariophycidae</taxon>
        <taxon>Naviculales</taxon>
        <taxon>Naviculaceae</taxon>
        <taxon>Seminavis</taxon>
    </lineage>
</organism>
<protein>
    <submittedName>
        <fullName evidence="2">Uncharacterized protein</fullName>
    </submittedName>
</protein>
<accession>A0A9N8EI62</accession>
<reference evidence="2" key="1">
    <citation type="submission" date="2020-06" db="EMBL/GenBank/DDBJ databases">
        <authorList>
            <consortium name="Plant Systems Biology data submission"/>
        </authorList>
    </citation>
    <scope>NUCLEOTIDE SEQUENCE</scope>
    <source>
        <strain evidence="2">D6</strain>
    </source>
</reference>
<feature type="compositionally biased region" description="Polar residues" evidence="1">
    <location>
        <begin position="28"/>
        <end position="39"/>
    </location>
</feature>
<proteinExistence type="predicted"/>
<feature type="compositionally biased region" description="Basic residues" evidence="1">
    <location>
        <begin position="305"/>
        <end position="315"/>
    </location>
</feature>